<dbReference type="PRINTS" id="PR00743">
    <property type="entry name" value="GLHYDRLASE36"/>
</dbReference>
<dbReference type="InterPro" id="IPR017853">
    <property type="entry name" value="GH"/>
</dbReference>
<dbReference type="PANTHER" id="PTHR11452:SF33">
    <property type="entry name" value="ALPHA-GALACTOSIDASE 2"/>
    <property type="match status" value="1"/>
</dbReference>
<name>A0ABW0LNY6_9BACI</name>
<dbReference type="InterPro" id="IPR038417">
    <property type="entry name" value="Alpga-gal_N_sf"/>
</dbReference>
<keyword evidence="5 6" id="KW-0326">Glycosidase</keyword>
<reference evidence="9" key="1">
    <citation type="journal article" date="2019" name="Int. J. Syst. Evol. Microbiol.">
        <title>The Global Catalogue of Microorganisms (GCM) 10K type strain sequencing project: providing services to taxonomists for standard genome sequencing and annotation.</title>
        <authorList>
            <consortium name="The Broad Institute Genomics Platform"/>
            <consortium name="The Broad Institute Genome Sequencing Center for Infectious Disease"/>
            <person name="Wu L."/>
            <person name="Ma J."/>
        </authorList>
    </citation>
    <scope>NUCLEOTIDE SEQUENCE [LARGE SCALE GENOMIC DNA]</scope>
    <source>
        <strain evidence="9">CGMCC 1.12237</strain>
    </source>
</reference>
<dbReference type="RefSeq" id="WP_382355752.1">
    <property type="nucleotide sequence ID" value="NZ_JBHSMC010000045.1"/>
</dbReference>
<dbReference type="Pfam" id="PF16875">
    <property type="entry name" value="Glyco_hydro_36N"/>
    <property type="match status" value="1"/>
</dbReference>
<dbReference type="InterPro" id="IPR013780">
    <property type="entry name" value="Glyco_hydro_b"/>
</dbReference>
<dbReference type="PIRSF" id="PIRSF005536">
    <property type="entry name" value="Agal"/>
    <property type="match status" value="1"/>
</dbReference>
<protein>
    <recommendedName>
        <fullName evidence="3 6">Alpha-galactosidase</fullName>
        <ecNumber evidence="3 6">3.2.1.22</ecNumber>
    </recommendedName>
</protein>
<dbReference type="InterPro" id="IPR002252">
    <property type="entry name" value="Glyco_hydro_36"/>
</dbReference>
<dbReference type="InterPro" id="IPR002241">
    <property type="entry name" value="Glyco_hydro_27"/>
</dbReference>
<evidence type="ECO:0000256" key="1">
    <source>
        <dbReference type="ARBA" id="ARBA00001255"/>
    </source>
</evidence>
<evidence type="ECO:0000313" key="8">
    <source>
        <dbReference type="EMBL" id="MFC5466990.1"/>
    </source>
</evidence>
<dbReference type="InterPro" id="IPR013785">
    <property type="entry name" value="Aldolase_TIM"/>
</dbReference>
<evidence type="ECO:0000313" key="9">
    <source>
        <dbReference type="Proteomes" id="UP001596147"/>
    </source>
</evidence>
<dbReference type="EC" id="3.2.1.22" evidence="3 6"/>
<feature type="domain" description="Glycosyl hydrolase family 36 N-terminal" evidence="7">
    <location>
        <begin position="67"/>
        <end position="222"/>
    </location>
</feature>
<comment type="caution">
    <text evidence="8">The sequence shown here is derived from an EMBL/GenBank/DDBJ whole genome shotgun (WGS) entry which is preliminary data.</text>
</comment>
<dbReference type="PANTHER" id="PTHR11452">
    <property type="entry name" value="ALPHA-GALACTOSIDASE/ALPHA-N-ACETYLGALACTOSAMINIDASE"/>
    <property type="match status" value="1"/>
</dbReference>
<gene>
    <name evidence="8" type="ORF">ACFPM4_19885</name>
</gene>
<dbReference type="Pfam" id="PF02065">
    <property type="entry name" value="Melibiase"/>
    <property type="match status" value="1"/>
</dbReference>
<dbReference type="InterPro" id="IPR031704">
    <property type="entry name" value="Glyco_hydro_36_N"/>
</dbReference>
<keyword evidence="9" id="KW-1185">Reference proteome</keyword>
<dbReference type="Gene3D" id="2.70.98.60">
    <property type="entry name" value="alpha-galactosidase from lactobacil brevis"/>
    <property type="match status" value="1"/>
</dbReference>
<comment type="similarity">
    <text evidence="2">Belongs to the glycosyl hydrolase 27 family.</text>
</comment>
<dbReference type="Proteomes" id="UP001596147">
    <property type="component" value="Unassembled WGS sequence"/>
</dbReference>
<dbReference type="Gene3D" id="3.20.20.70">
    <property type="entry name" value="Aldolase class I"/>
    <property type="match status" value="1"/>
</dbReference>
<dbReference type="SUPFAM" id="SSF51445">
    <property type="entry name" value="(Trans)glycosidases"/>
    <property type="match status" value="1"/>
</dbReference>
<evidence type="ECO:0000256" key="6">
    <source>
        <dbReference type="PIRNR" id="PIRNR005536"/>
    </source>
</evidence>
<keyword evidence="4 6" id="KW-0378">Hydrolase</keyword>
<organism evidence="8 9">
    <name type="scientific">Lederbergia graminis</name>
    <dbReference type="NCBI Taxonomy" id="735518"/>
    <lineage>
        <taxon>Bacteria</taxon>
        <taxon>Bacillati</taxon>
        <taxon>Bacillota</taxon>
        <taxon>Bacilli</taxon>
        <taxon>Bacillales</taxon>
        <taxon>Bacillaceae</taxon>
        <taxon>Lederbergia</taxon>
    </lineage>
</organism>
<dbReference type="Gene3D" id="2.60.40.1180">
    <property type="entry name" value="Golgi alpha-mannosidase II"/>
    <property type="match status" value="1"/>
</dbReference>
<proteinExistence type="inferred from homology"/>
<dbReference type="GO" id="GO:0004557">
    <property type="term" value="F:alpha-galactosidase activity"/>
    <property type="evidence" value="ECO:0007669"/>
    <property type="project" value="UniProtKB-EC"/>
</dbReference>
<evidence type="ECO:0000256" key="3">
    <source>
        <dbReference type="ARBA" id="ARBA00012755"/>
    </source>
</evidence>
<evidence type="ECO:0000256" key="5">
    <source>
        <dbReference type="ARBA" id="ARBA00023295"/>
    </source>
</evidence>
<comment type="catalytic activity">
    <reaction evidence="1 6">
        <text>Hydrolysis of terminal, non-reducing alpha-D-galactose residues in alpha-D-galactosides, including galactose oligosaccharides, galactomannans and galactolipids.</text>
        <dbReference type="EC" id="3.2.1.22"/>
    </reaction>
</comment>
<evidence type="ECO:0000256" key="2">
    <source>
        <dbReference type="ARBA" id="ARBA00009743"/>
    </source>
</evidence>
<evidence type="ECO:0000256" key="4">
    <source>
        <dbReference type="ARBA" id="ARBA00022801"/>
    </source>
</evidence>
<dbReference type="CDD" id="cd14791">
    <property type="entry name" value="GH36"/>
    <property type="match status" value="1"/>
</dbReference>
<sequence>MRHVFAYGDLQYEIETESGLKLKNIRHSKELPWNDPYRISNEFAIHIDGEVIDGSTEGMVVQDVLKTKIEPDAEQVTIVLEHIEKNLRLEVHTIFYENTSLIERWMTVQNNSDNVATITRMDSLSLVVPAAKYELMYFTSDWGVEFEPVRKDLEESTVLETKSGRSSKGMHPWFTLLREDGQLLTATVMWSGNWAFRFERMDSGSFAISGGLHDWEFSKQLKLNETIESVRVVLALGENNDINTTSVQFAQVGRKHWYPNNEFSNQLPIEWNHWWSYSDKFVDETSFKHNVDVAASLGIDVCTLDAGWFGPAENEADWYDYRGDWDLVNVKRFPSGIRHLSDYVHEKGLKFGLWCEIEGLGKKANLAKTNPEFVATRDNESLGYVCFGNPDAQEWAFSTLDSLITDYNCDWIKLDFNLDPGAGCNRSDHGHDCGDGLYEHYIGYYHVLRKIRDKHPQVILESCSSGGLRIDVGMLKETHTTFLSDPDWPEHDLQIFWGATTMLAPNVCLHWGYSEWFEEPRHEKQNFNPRDPNLQEHQLDYYSRISMLGGFGFSQRFPELPEWVEKRFAEHTAFYNRHVKKFVQGADLYRLTEQPLREGKGERWPAFQYSLPTEDEHLLFVFRMDNSSNERIIKLTNLERDKQYTVTWLTENRDQEFILGSVLMDTGILFEGLEEESAVVLKIK</sequence>
<accession>A0ABW0LNY6</accession>
<evidence type="ECO:0000259" key="7">
    <source>
        <dbReference type="Pfam" id="PF16875"/>
    </source>
</evidence>
<dbReference type="EMBL" id="JBHSMC010000045">
    <property type="protein sequence ID" value="MFC5466990.1"/>
    <property type="molecule type" value="Genomic_DNA"/>
</dbReference>